<keyword evidence="3" id="KW-1185">Reference proteome</keyword>
<gene>
    <name evidence="2" type="ORF">GVO57_02375</name>
</gene>
<dbReference type="InterPro" id="IPR050712">
    <property type="entry name" value="NAD(P)H-dep_reductase"/>
</dbReference>
<dbReference type="InterPro" id="IPR029039">
    <property type="entry name" value="Flavoprotein-like_sf"/>
</dbReference>
<evidence type="ECO:0000259" key="1">
    <source>
        <dbReference type="Pfam" id="PF03358"/>
    </source>
</evidence>
<dbReference type="AlphaFoldDB" id="A0A7Z2S4B1"/>
<dbReference type="RefSeq" id="WP_160591526.1">
    <property type="nucleotide sequence ID" value="NZ_CP047895.1"/>
</dbReference>
<evidence type="ECO:0000313" key="2">
    <source>
        <dbReference type="EMBL" id="QHL89880.1"/>
    </source>
</evidence>
<dbReference type="Pfam" id="PF03358">
    <property type="entry name" value="FMN_red"/>
    <property type="match status" value="1"/>
</dbReference>
<dbReference type="PANTHER" id="PTHR30543">
    <property type="entry name" value="CHROMATE REDUCTASE"/>
    <property type="match status" value="1"/>
</dbReference>
<feature type="domain" description="NADPH-dependent FMN reductase-like" evidence="1">
    <location>
        <begin position="3"/>
        <end position="141"/>
    </location>
</feature>
<dbReference type="GO" id="GO:0010181">
    <property type="term" value="F:FMN binding"/>
    <property type="evidence" value="ECO:0007669"/>
    <property type="project" value="TreeGrafter"/>
</dbReference>
<dbReference type="PANTHER" id="PTHR30543:SF31">
    <property type="entry name" value="NADPH-DEPENDENT AZOREDUCTASE AZR"/>
    <property type="match status" value="1"/>
</dbReference>
<dbReference type="SUPFAM" id="SSF52218">
    <property type="entry name" value="Flavoproteins"/>
    <property type="match status" value="1"/>
</dbReference>
<dbReference type="GO" id="GO:0005829">
    <property type="term" value="C:cytosol"/>
    <property type="evidence" value="ECO:0007669"/>
    <property type="project" value="TreeGrafter"/>
</dbReference>
<name>A0A7Z2S4B1_9SPHN</name>
<accession>A0A7Z2S4B1</accession>
<dbReference type="KEGG" id="schy:GVO57_02375"/>
<dbReference type="EMBL" id="CP047895">
    <property type="protein sequence ID" value="QHL89880.1"/>
    <property type="molecule type" value="Genomic_DNA"/>
</dbReference>
<sequence>MIRTAIIAGSQRPNAQSGKVAAFIAQAAAARGMAAETISLEHQPLPLWTDDPVALPAQDAAWAPLRATIEAADALVLVTPEWNGMVPPALKNFFLYCTGHELADRPAMIVAVSSGNGGSAPAAELRMSSTRDTQICYTPEQVIVRRVTEVLNGAEPASEDDAYIRFRIDYALAVLGEYALALRAVRASGVRRFDILPYGM</sequence>
<dbReference type="Proteomes" id="UP000464468">
    <property type="component" value="Chromosome"/>
</dbReference>
<proteinExistence type="predicted"/>
<organism evidence="2 3">
    <name type="scientific">Sphingomonas changnyeongensis</name>
    <dbReference type="NCBI Taxonomy" id="2698679"/>
    <lineage>
        <taxon>Bacteria</taxon>
        <taxon>Pseudomonadati</taxon>
        <taxon>Pseudomonadota</taxon>
        <taxon>Alphaproteobacteria</taxon>
        <taxon>Sphingomonadales</taxon>
        <taxon>Sphingomonadaceae</taxon>
        <taxon>Sphingomonas</taxon>
    </lineage>
</organism>
<dbReference type="GO" id="GO:0016491">
    <property type="term" value="F:oxidoreductase activity"/>
    <property type="evidence" value="ECO:0007669"/>
    <property type="project" value="InterPro"/>
</dbReference>
<dbReference type="Gene3D" id="3.40.50.360">
    <property type="match status" value="1"/>
</dbReference>
<reference evidence="2 3" key="1">
    <citation type="submission" date="2020-01" db="EMBL/GenBank/DDBJ databases">
        <title>Sphingomonas sp. C33 whole genome sequece.</title>
        <authorList>
            <person name="Park C."/>
        </authorList>
    </citation>
    <scope>NUCLEOTIDE SEQUENCE [LARGE SCALE GENOMIC DNA]</scope>
    <source>
        <strain evidence="2 3">C33</strain>
    </source>
</reference>
<dbReference type="InterPro" id="IPR005025">
    <property type="entry name" value="FMN_Rdtase-like_dom"/>
</dbReference>
<protein>
    <submittedName>
        <fullName evidence="2">NADPH-dependent oxidoreductase</fullName>
    </submittedName>
</protein>
<evidence type="ECO:0000313" key="3">
    <source>
        <dbReference type="Proteomes" id="UP000464468"/>
    </source>
</evidence>